<evidence type="ECO:0008006" key="3">
    <source>
        <dbReference type="Google" id="ProtNLM"/>
    </source>
</evidence>
<comment type="caution">
    <text evidence="1">The sequence shown here is derived from an EMBL/GenBank/DDBJ whole genome shotgun (WGS) entry which is preliminary data.</text>
</comment>
<dbReference type="SUPFAM" id="SSF54001">
    <property type="entry name" value="Cysteine proteinases"/>
    <property type="match status" value="1"/>
</dbReference>
<dbReference type="EMBL" id="JASCZI010152143">
    <property type="protein sequence ID" value="MED6175510.1"/>
    <property type="molecule type" value="Genomic_DNA"/>
</dbReference>
<evidence type="ECO:0000313" key="1">
    <source>
        <dbReference type="EMBL" id="MED6175510.1"/>
    </source>
</evidence>
<protein>
    <recommendedName>
        <fullName evidence="3">Ubiquitin-like protease family profile domain-containing protein</fullName>
    </recommendedName>
</protein>
<dbReference type="InterPro" id="IPR038765">
    <property type="entry name" value="Papain-like_cys_pep_sf"/>
</dbReference>
<dbReference type="Gene3D" id="3.40.395.10">
    <property type="entry name" value="Adenoviral Proteinase, Chain A"/>
    <property type="match status" value="1"/>
</dbReference>
<dbReference type="Proteomes" id="UP001341840">
    <property type="component" value="Unassembled WGS sequence"/>
</dbReference>
<sequence length="215" mass="25128">MYIDIQVVSIMYHTLNMEQSEQFQKQVYYVPPEILVKSASSRMLGTHGHNWMNKKKKKPHAIGTLVNHEEYMGYLDKDKLLTHRFCNILDQMLRWAAASSMFKKGTHSLLPRYINISEQLNEYDCAVYVMKWMEFIDPTVLIDCSKGNKAYNIETWTEPKLEKFRKSIVAKIMLSESNAWKMDTIRKTNGMRNTRPAPILRSPYIQVSSADLPNK</sequence>
<gene>
    <name evidence="1" type="ORF">PIB30_079031</name>
</gene>
<keyword evidence="2" id="KW-1185">Reference proteome</keyword>
<proteinExistence type="predicted"/>
<reference evidence="1 2" key="1">
    <citation type="journal article" date="2023" name="Plants (Basel)">
        <title>Bridging the Gap: Combining Genomics and Transcriptomics Approaches to Understand Stylosanthes scabra, an Orphan Legume from the Brazilian Caatinga.</title>
        <authorList>
            <person name="Ferreira-Neto J.R.C."/>
            <person name="da Silva M.D."/>
            <person name="Binneck E."/>
            <person name="de Melo N.F."/>
            <person name="da Silva R.H."/>
            <person name="de Melo A.L.T.M."/>
            <person name="Pandolfi V."/>
            <person name="Bustamante F.O."/>
            <person name="Brasileiro-Vidal A.C."/>
            <person name="Benko-Iseppon A.M."/>
        </authorList>
    </citation>
    <scope>NUCLEOTIDE SEQUENCE [LARGE SCALE GENOMIC DNA]</scope>
    <source>
        <tissue evidence="1">Leaves</tissue>
    </source>
</reference>
<name>A0ABU6VS27_9FABA</name>
<organism evidence="1 2">
    <name type="scientific">Stylosanthes scabra</name>
    <dbReference type="NCBI Taxonomy" id="79078"/>
    <lineage>
        <taxon>Eukaryota</taxon>
        <taxon>Viridiplantae</taxon>
        <taxon>Streptophyta</taxon>
        <taxon>Embryophyta</taxon>
        <taxon>Tracheophyta</taxon>
        <taxon>Spermatophyta</taxon>
        <taxon>Magnoliopsida</taxon>
        <taxon>eudicotyledons</taxon>
        <taxon>Gunneridae</taxon>
        <taxon>Pentapetalae</taxon>
        <taxon>rosids</taxon>
        <taxon>fabids</taxon>
        <taxon>Fabales</taxon>
        <taxon>Fabaceae</taxon>
        <taxon>Papilionoideae</taxon>
        <taxon>50 kb inversion clade</taxon>
        <taxon>dalbergioids sensu lato</taxon>
        <taxon>Dalbergieae</taxon>
        <taxon>Pterocarpus clade</taxon>
        <taxon>Stylosanthes</taxon>
    </lineage>
</organism>
<accession>A0ABU6VS27</accession>
<evidence type="ECO:0000313" key="2">
    <source>
        <dbReference type="Proteomes" id="UP001341840"/>
    </source>
</evidence>